<evidence type="ECO:0000256" key="1">
    <source>
        <dbReference type="SAM" id="MobiDB-lite"/>
    </source>
</evidence>
<feature type="domain" description="PucR C-terminal helix-turn-helix" evidence="2">
    <location>
        <begin position="350"/>
        <end position="407"/>
    </location>
</feature>
<dbReference type="PANTHER" id="PTHR33744:SF1">
    <property type="entry name" value="DNA-BINDING TRANSCRIPTIONAL ACTIVATOR ADER"/>
    <property type="match status" value="1"/>
</dbReference>
<protein>
    <submittedName>
        <fullName evidence="4">Helix-turn-helix domain-containing protein</fullName>
    </submittedName>
</protein>
<dbReference type="Proteomes" id="UP001214441">
    <property type="component" value="Unassembled WGS sequence"/>
</dbReference>
<accession>A0ABT6ZPE4</accession>
<evidence type="ECO:0000259" key="3">
    <source>
        <dbReference type="Pfam" id="PF14361"/>
    </source>
</evidence>
<reference evidence="4 5" key="1">
    <citation type="submission" date="2023-05" db="EMBL/GenBank/DDBJ databases">
        <title>Streptantibioticus silvisoli sp. nov., acidotolerant actinomycetes 1 from pine litter.</title>
        <authorList>
            <person name="Swiecimska M."/>
            <person name="Golinska P."/>
            <person name="Sangal V."/>
            <person name="Wachnowicz B."/>
            <person name="Goodfellow M."/>
        </authorList>
    </citation>
    <scope>NUCLEOTIDE SEQUENCE [LARGE SCALE GENOMIC DNA]</scope>
    <source>
        <strain evidence="4 5">DSM 42109</strain>
    </source>
</reference>
<feature type="domain" description="RsbT co-antagonist protein RsbRD N-terminal" evidence="3">
    <location>
        <begin position="20"/>
        <end position="155"/>
    </location>
</feature>
<dbReference type="EMBL" id="JANCPR020000002">
    <property type="protein sequence ID" value="MDJ1130922.1"/>
    <property type="molecule type" value="Genomic_DNA"/>
</dbReference>
<feature type="region of interest" description="Disordered" evidence="1">
    <location>
        <begin position="416"/>
        <end position="441"/>
    </location>
</feature>
<proteinExistence type="predicted"/>
<name>A0ABT6ZPE4_9ACTN</name>
<sequence>MHLSDEARELALRCEPQVNALARTMARDAFEDLPGYASVPGDMKDLEVAATVRHGLRLFMRRVRDPRGRHGDNGLFRERAAQRAEEGLPLHLLLRTHSRGVHVLWQTLRAQTRAGEEAALAELTDLLLRAHEHTVSAVAETYMDERTALDAERTEHHRSLLRAVLEDAAGAERGSAAELGLDGPCLVLALSVPLSGGEAAVADRRVLRRLQTVLDHAFGTEVPVLFSRPRPHGEGRPEGSPAAEALPHGLGMGRAVVPGAPAPPDDLMERLGRAAGEGIRVAAARAPEPGAVPEAASTAGEVLRVARACGLPPGLHRIEDVLLEYQLSRPSASSEPIARLLDPAGDRPELIETLRAHLEQGQVRRATARLLGVHPNTVDNRMARISAMTGLDTGTPRGAALATAALLLRGSAHPVHTARSAGSAPEGGPCSGRLEQPDPEG</sequence>
<dbReference type="InterPro" id="IPR051448">
    <property type="entry name" value="CdaR-like_regulators"/>
</dbReference>
<dbReference type="InterPro" id="IPR025751">
    <property type="entry name" value="RsbRD_N_dom"/>
</dbReference>
<dbReference type="RefSeq" id="WP_274043472.1">
    <property type="nucleotide sequence ID" value="NZ_JANCPR020000002.1"/>
</dbReference>
<evidence type="ECO:0000259" key="2">
    <source>
        <dbReference type="Pfam" id="PF13556"/>
    </source>
</evidence>
<dbReference type="InterPro" id="IPR025736">
    <property type="entry name" value="PucR_C-HTH_dom"/>
</dbReference>
<gene>
    <name evidence="4" type="ORF">NMN56_002940</name>
</gene>
<organism evidence="4 5">
    <name type="scientific">Streptomyces iconiensis</name>
    <dbReference type="NCBI Taxonomy" id="1384038"/>
    <lineage>
        <taxon>Bacteria</taxon>
        <taxon>Bacillati</taxon>
        <taxon>Actinomycetota</taxon>
        <taxon>Actinomycetes</taxon>
        <taxon>Kitasatosporales</taxon>
        <taxon>Streptomycetaceae</taxon>
        <taxon>Streptomyces</taxon>
    </lineage>
</organism>
<dbReference type="Gene3D" id="1.10.10.2840">
    <property type="entry name" value="PucR C-terminal helix-turn-helix domain"/>
    <property type="match status" value="1"/>
</dbReference>
<dbReference type="InterPro" id="IPR042070">
    <property type="entry name" value="PucR_C-HTH_sf"/>
</dbReference>
<dbReference type="Pfam" id="PF14361">
    <property type="entry name" value="RsbRD_N"/>
    <property type="match status" value="1"/>
</dbReference>
<comment type="caution">
    <text evidence="4">The sequence shown here is derived from an EMBL/GenBank/DDBJ whole genome shotgun (WGS) entry which is preliminary data.</text>
</comment>
<evidence type="ECO:0000313" key="4">
    <source>
        <dbReference type="EMBL" id="MDJ1130922.1"/>
    </source>
</evidence>
<dbReference type="Pfam" id="PF13556">
    <property type="entry name" value="HTH_30"/>
    <property type="match status" value="1"/>
</dbReference>
<evidence type="ECO:0000313" key="5">
    <source>
        <dbReference type="Proteomes" id="UP001214441"/>
    </source>
</evidence>
<dbReference type="PANTHER" id="PTHR33744">
    <property type="entry name" value="CARBOHYDRATE DIACID REGULATOR"/>
    <property type="match status" value="1"/>
</dbReference>
<keyword evidence="5" id="KW-1185">Reference proteome</keyword>